<dbReference type="Proteomes" id="UP000632858">
    <property type="component" value="Unassembled WGS sequence"/>
</dbReference>
<dbReference type="PANTHER" id="PTHR43090">
    <property type="entry name" value="1-(5-PHOSPHORIBOSYL)-5-[(5-PHOSPHORIBOSYLAMINO)METHYLIDENEAMINO] IMIDAZOLE-4-CARBOXAMIDE ISOMERASE"/>
    <property type="match status" value="1"/>
</dbReference>
<dbReference type="RefSeq" id="WP_188447389.1">
    <property type="nucleotide sequence ID" value="NZ_BMFO01000001.1"/>
</dbReference>
<evidence type="ECO:0000256" key="9">
    <source>
        <dbReference type="HAMAP-Rule" id="MF_01014"/>
    </source>
</evidence>
<evidence type="ECO:0000256" key="2">
    <source>
        <dbReference type="ARBA" id="ARBA00004496"/>
    </source>
</evidence>
<proteinExistence type="inferred from homology"/>
<keyword evidence="12" id="KW-1185">Reference proteome</keyword>
<dbReference type="GO" id="GO:0000162">
    <property type="term" value="P:L-tryptophan biosynthetic process"/>
    <property type="evidence" value="ECO:0007669"/>
    <property type="project" value="TreeGrafter"/>
</dbReference>
<gene>
    <name evidence="9 11" type="primary">hisA</name>
    <name evidence="11" type="ORF">GCM10010960_04940</name>
</gene>
<evidence type="ECO:0000256" key="10">
    <source>
        <dbReference type="RuleBase" id="RU003657"/>
    </source>
</evidence>
<dbReference type="HAMAP" id="MF_01014">
    <property type="entry name" value="HisA"/>
    <property type="match status" value="1"/>
</dbReference>
<name>A0A917CEN4_9GAMM</name>
<feature type="active site" description="Proton donor" evidence="9">
    <location>
        <position position="132"/>
    </location>
</feature>
<evidence type="ECO:0000256" key="6">
    <source>
        <dbReference type="ARBA" id="ARBA00022605"/>
    </source>
</evidence>
<protein>
    <recommendedName>
        <fullName evidence="9">1-(5-phosphoribosyl)-5-[(5-phosphoribosylamino)methylideneamino] imidazole-4-carboxamide isomerase</fullName>
        <ecNumber evidence="9">5.3.1.16</ecNumber>
    </recommendedName>
    <alternativeName>
        <fullName evidence="9">Phosphoribosylformimino-5-aminoimidazole carboxamide ribotide isomerase</fullName>
    </alternativeName>
</protein>
<evidence type="ECO:0000313" key="12">
    <source>
        <dbReference type="Proteomes" id="UP000632858"/>
    </source>
</evidence>
<comment type="similarity">
    <text evidence="4 9 10">Belongs to the HisA/HisF family.</text>
</comment>
<dbReference type="AlphaFoldDB" id="A0A917CEN4"/>
<keyword evidence="7 9" id="KW-0368">Histidine biosynthesis</keyword>
<evidence type="ECO:0000256" key="4">
    <source>
        <dbReference type="ARBA" id="ARBA00009667"/>
    </source>
</evidence>
<dbReference type="FunFam" id="3.20.20.70:FF:000009">
    <property type="entry name" value="1-(5-phosphoribosyl)-5-[(5-phosphoribosylamino)methylideneamino] imidazole-4-carboxamide isomerase"/>
    <property type="match status" value="1"/>
</dbReference>
<reference evidence="11" key="2">
    <citation type="submission" date="2020-09" db="EMBL/GenBank/DDBJ databases">
        <authorList>
            <person name="Sun Q."/>
            <person name="Zhou Y."/>
        </authorList>
    </citation>
    <scope>NUCLEOTIDE SEQUENCE</scope>
    <source>
        <strain evidence="11">CGMCC 1.12726</strain>
    </source>
</reference>
<comment type="pathway">
    <text evidence="3 9">Amino-acid biosynthesis; L-histidine biosynthesis; L-histidine from 5-phospho-alpha-D-ribose 1-diphosphate: step 4/9.</text>
</comment>
<dbReference type="InterPro" id="IPR044524">
    <property type="entry name" value="Isoase_HisA-like"/>
</dbReference>
<comment type="subcellular location">
    <subcellularLocation>
        <location evidence="2 9">Cytoplasm</location>
    </subcellularLocation>
</comment>
<sequence length="244" mass="26005">MSTVIIPAIDIRDGRVVRLQQGDYARQTTYAAEPVAQALAYAQAGAEWLHLVDLDAARLGGFSLAALVAGIKRSSALKLQAGGGVRTHEQLTAMFAAGVDRAVIGTLALTDKPAVRGWLAEFGPERVTLAFDVKRDAEGRWRCASHGWTELSAEGLDDILAEYRDAGLCHVLCTDIARDGLLGGYNLELYAHLRARWPTLQVQASGGVAGLDDIRAVKALGVPGAILGRALLEGRFTLQEAMAC</sequence>
<evidence type="ECO:0000256" key="1">
    <source>
        <dbReference type="ARBA" id="ARBA00000901"/>
    </source>
</evidence>
<organism evidence="11 12">
    <name type="scientific">Arenimonas maotaiensis</name>
    <dbReference type="NCBI Taxonomy" id="1446479"/>
    <lineage>
        <taxon>Bacteria</taxon>
        <taxon>Pseudomonadati</taxon>
        <taxon>Pseudomonadota</taxon>
        <taxon>Gammaproteobacteria</taxon>
        <taxon>Lysobacterales</taxon>
        <taxon>Lysobacteraceae</taxon>
        <taxon>Arenimonas</taxon>
    </lineage>
</organism>
<dbReference type="CDD" id="cd04732">
    <property type="entry name" value="HisA"/>
    <property type="match status" value="1"/>
</dbReference>
<evidence type="ECO:0000256" key="3">
    <source>
        <dbReference type="ARBA" id="ARBA00005133"/>
    </source>
</evidence>
<feature type="active site" description="Proton acceptor" evidence="9">
    <location>
        <position position="10"/>
    </location>
</feature>
<dbReference type="InterPro" id="IPR023016">
    <property type="entry name" value="HisA/PriA"/>
</dbReference>
<comment type="caution">
    <text evidence="11">The sequence shown here is derived from an EMBL/GenBank/DDBJ whole genome shotgun (WGS) entry which is preliminary data.</text>
</comment>
<evidence type="ECO:0000256" key="5">
    <source>
        <dbReference type="ARBA" id="ARBA00022490"/>
    </source>
</evidence>
<dbReference type="InterPro" id="IPR011060">
    <property type="entry name" value="RibuloseP-bd_barrel"/>
</dbReference>
<comment type="catalytic activity">
    <reaction evidence="1 9">
        <text>1-(5-phospho-beta-D-ribosyl)-5-[(5-phospho-beta-D-ribosylamino)methylideneamino]imidazole-4-carboxamide = 5-[(5-phospho-1-deoxy-D-ribulos-1-ylimino)methylamino]-1-(5-phospho-beta-D-ribosyl)imidazole-4-carboxamide</text>
        <dbReference type="Rhea" id="RHEA:15469"/>
        <dbReference type="ChEBI" id="CHEBI:58435"/>
        <dbReference type="ChEBI" id="CHEBI:58525"/>
        <dbReference type="EC" id="5.3.1.16"/>
    </reaction>
</comment>
<dbReference type="Gene3D" id="3.20.20.70">
    <property type="entry name" value="Aldolase class I"/>
    <property type="match status" value="1"/>
</dbReference>
<dbReference type="Pfam" id="PF00977">
    <property type="entry name" value="His_biosynth"/>
    <property type="match status" value="1"/>
</dbReference>
<dbReference type="GO" id="GO:0003949">
    <property type="term" value="F:1-(5-phosphoribosyl)-5-[(5-phosphoribosylamino)methylideneamino]imidazole-4-carboxamide isomerase activity"/>
    <property type="evidence" value="ECO:0007669"/>
    <property type="project" value="UniProtKB-UniRule"/>
</dbReference>
<dbReference type="GO" id="GO:0000105">
    <property type="term" value="P:L-histidine biosynthetic process"/>
    <property type="evidence" value="ECO:0007669"/>
    <property type="project" value="UniProtKB-UniRule"/>
</dbReference>
<dbReference type="InterPro" id="IPR006062">
    <property type="entry name" value="His_biosynth"/>
</dbReference>
<evidence type="ECO:0000256" key="7">
    <source>
        <dbReference type="ARBA" id="ARBA00023102"/>
    </source>
</evidence>
<keyword evidence="5 9" id="KW-0963">Cytoplasm</keyword>
<keyword evidence="6 9" id="KW-0028">Amino-acid biosynthesis</keyword>
<dbReference type="EMBL" id="BMFO01000001">
    <property type="protein sequence ID" value="GGF85911.1"/>
    <property type="molecule type" value="Genomic_DNA"/>
</dbReference>
<accession>A0A917CEN4</accession>
<keyword evidence="8 9" id="KW-0413">Isomerase</keyword>
<dbReference type="EC" id="5.3.1.16" evidence="9"/>
<dbReference type="GO" id="GO:0005737">
    <property type="term" value="C:cytoplasm"/>
    <property type="evidence" value="ECO:0007669"/>
    <property type="project" value="UniProtKB-SubCell"/>
</dbReference>
<dbReference type="InterPro" id="IPR013785">
    <property type="entry name" value="Aldolase_TIM"/>
</dbReference>
<reference evidence="11" key="1">
    <citation type="journal article" date="2014" name="Int. J. Syst. Evol. Microbiol.">
        <title>Complete genome sequence of Corynebacterium casei LMG S-19264T (=DSM 44701T), isolated from a smear-ripened cheese.</title>
        <authorList>
            <consortium name="US DOE Joint Genome Institute (JGI-PGF)"/>
            <person name="Walter F."/>
            <person name="Albersmeier A."/>
            <person name="Kalinowski J."/>
            <person name="Ruckert C."/>
        </authorList>
    </citation>
    <scope>NUCLEOTIDE SEQUENCE</scope>
    <source>
        <strain evidence="11">CGMCC 1.12726</strain>
    </source>
</reference>
<dbReference type="PANTHER" id="PTHR43090:SF2">
    <property type="entry name" value="1-(5-PHOSPHORIBOSYL)-5-[(5-PHOSPHORIBOSYLAMINO)METHYLIDENEAMINO] IMIDAZOLE-4-CARBOXAMIDE ISOMERASE"/>
    <property type="match status" value="1"/>
</dbReference>
<dbReference type="SUPFAM" id="SSF51366">
    <property type="entry name" value="Ribulose-phoshate binding barrel"/>
    <property type="match status" value="1"/>
</dbReference>
<evidence type="ECO:0000313" key="11">
    <source>
        <dbReference type="EMBL" id="GGF85911.1"/>
    </source>
</evidence>
<evidence type="ECO:0000256" key="8">
    <source>
        <dbReference type="ARBA" id="ARBA00023235"/>
    </source>
</evidence>